<feature type="region of interest" description="Disordered" evidence="1">
    <location>
        <begin position="108"/>
        <end position="135"/>
    </location>
</feature>
<keyword evidence="3" id="KW-1185">Reference proteome</keyword>
<reference evidence="2 3" key="1">
    <citation type="submission" date="2021-06" db="EMBL/GenBank/DDBJ databases">
        <title>Caerostris extrusa draft genome.</title>
        <authorList>
            <person name="Kono N."/>
            <person name="Arakawa K."/>
        </authorList>
    </citation>
    <scope>NUCLEOTIDE SEQUENCE [LARGE SCALE GENOMIC DNA]</scope>
</reference>
<name>A0AAV4N6G1_CAEEX</name>
<dbReference type="AlphaFoldDB" id="A0AAV4N6G1"/>
<evidence type="ECO:0000313" key="3">
    <source>
        <dbReference type="Proteomes" id="UP001054945"/>
    </source>
</evidence>
<dbReference type="Proteomes" id="UP001054945">
    <property type="component" value="Unassembled WGS sequence"/>
</dbReference>
<evidence type="ECO:0000256" key="1">
    <source>
        <dbReference type="SAM" id="MobiDB-lite"/>
    </source>
</evidence>
<comment type="caution">
    <text evidence="2">The sequence shown here is derived from an EMBL/GenBank/DDBJ whole genome shotgun (WGS) entry which is preliminary data.</text>
</comment>
<gene>
    <name evidence="2" type="ORF">CEXT_751441</name>
</gene>
<proteinExistence type="predicted"/>
<dbReference type="EMBL" id="BPLR01020581">
    <property type="protein sequence ID" value="GIX80282.1"/>
    <property type="molecule type" value="Genomic_DNA"/>
</dbReference>
<evidence type="ECO:0000313" key="2">
    <source>
        <dbReference type="EMBL" id="GIX80282.1"/>
    </source>
</evidence>
<sequence>MKKGSKNKVTRQNVSENKAQKLSCWFIRSVLPNASERICTYTLAYLELEIRLFVWNCGHDAEQPHGGPGHLARGFPEGVQRDREEHPLAVQKVPVRAVVGGQRLRDLQAHDDPEEPGAAAAGPGPARPPVRHAAPGIPARRRLRALRRGEEHHGDCRQVRVKSHLSNRLLISRITTMYNRVSGQLGCQRYWKTFTKILNHVDGNSVYGSLEAAKCNGANKCSIDV</sequence>
<organism evidence="2 3">
    <name type="scientific">Caerostris extrusa</name>
    <name type="common">Bark spider</name>
    <name type="synonym">Caerostris bankana</name>
    <dbReference type="NCBI Taxonomy" id="172846"/>
    <lineage>
        <taxon>Eukaryota</taxon>
        <taxon>Metazoa</taxon>
        <taxon>Ecdysozoa</taxon>
        <taxon>Arthropoda</taxon>
        <taxon>Chelicerata</taxon>
        <taxon>Arachnida</taxon>
        <taxon>Araneae</taxon>
        <taxon>Araneomorphae</taxon>
        <taxon>Entelegynae</taxon>
        <taxon>Araneoidea</taxon>
        <taxon>Araneidae</taxon>
        <taxon>Caerostris</taxon>
    </lineage>
</organism>
<accession>A0AAV4N6G1</accession>
<protein>
    <submittedName>
        <fullName evidence="2">Uncharacterized protein</fullName>
    </submittedName>
</protein>